<feature type="compositionally biased region" description="Polar residues" evidence="1">
    <location>
        <begin position="832"/>
        <end position="851"/>
    </location>
</feature>
<feature type="compositionally biased region" description="Acidic residues" evidence="1">
    <location>
        <begin position="250"/>
        <end position="261"/>
    </location>
</feature>
<dbReference type="Gene3D" id="2.60.40.10">
    <property type="entry name" value="Immunoglobulins"/>
    <property type="match status" value="3"/>
</dbReference>
<dbReference type="AlphaFoldDB" id="A0A518AN70"/>
<dbReference type="InterPro" id="IPR051172">
    <property type="entry name" value="Chlamydia_OmcB"/>
</dbReference>
<protein>
    <submittedName>
        <fullName evidence="5">Large cysteine-rich periplasmic protein OmcB</fullName>
    </submittedName>
</protein>
<keyword evidence="2" id="KW-0732">Signal</keyword>
<dbReference type="PANTHER" id="PTHR34819:SF3">
    <property type="entry name" value="CELL SURFACE PROTEIN"/>
    <property type="match status" value="1"/>
</dbReference>
<accession>A0A518AN70</accession>
<evidence type="ECO:0000313" key="5">
    <source>
        <dbReference type="EMBL" id="QDU56177.1"/>
    </source>
</evidence>
<feature type="region of interest" description="Disordered" evidence="1">
    <location>
        <begin position="250"/>
        <end position="269"/>
    </location>
</feature>
<feature type="region of interest" description="Disordered" evidence="1">
    <location>
        <begin position="830"/>
        <end position="851"/>
    </location>
</feature>
<dbReference type="PANTHER" id="PTHR34819">
    <property type="entry name" value="LARGE CYSTEINE-RICH PERIPLASMIC PROTEIN OMCB"/>
    <property type="match status" value="1"/>
</dbReference>
<evidence type="ECO:0000259" key="3">
    <source>
        <dbReference type="Pfam" id="PF01345"/>
    </source>
</evidence>
<name>A0A518AN70_9BACT</name>
<feature type="domain" description="DUF11" evidence="3">
    <location>
        <begin position="717"/>
        <end position="812"/>
    </location>
</feature>
<organism evidence="5 6">
    <name type="scientific">Aeoliella mucimassa</name>
    <dbReference type="NCBI Taxonomy" id="2527972"/>
    <lineage>
        <taxon>Bacteria</taxon>
        <taxon>Pseudomonadati</taxon>
        <taxon>Planctomycetota</taxon>
        <taxon>Planctomycetia</taxon>
        <taxon>Pirellulales</taxon>
        <taxon>Lacipirellulaceae</taxon>
        <taxon>Aeoliella</taxon>
    </lineage>
</organism>
<evidence type="ECO:0000313" key="6">
    <source>
        <dbReference type="Proteomes" id="UP000315750"/>
    </source>
</evidence>
<dbReference type="EMBL" id="CP036278">
    <property type="protein sequence ID" value="QDU56177.1"/>
    <property type="molecule type" value="Genomic_DNA"/>
</dbReference>
<dbReference type="KEGG" id="amuc:Pan181_23820"/>
<evidence type="ECO:0000256" key="2">
    <source>
        <dbReference type="SAM" id="SignalP"/>
    </source>
</evidence>
<dbReference type="RefSeq" id="WP_145246924.1">
    <property type="nucleotide sequence ID" value="NZ_CP036278.1"/>
</dbReference>
<gene>
    <name evidence="5" type="primary">omcB_1</name>
    <name evidence="5" type="ORF">Pan181_23820</name>
</gene>
<feature type="domain" description="DUF11" evidence="3">
    <location>
        <begin position="386"/>
        <end position="467"/>
    </location>
</feature>
<evidence type="ECO:0000256" key="1">
    <source>
        <dbReference type="SAM" id="MobiDB-lite"/>
    </source>
</evidence>
<feature type="region of interest" description="Disordered" evidence="1">
    <location>
        <begin position="151"/>
        <end position="209"/>
    </location>
</feature>
<feature type="signal peptide" evidence="2">
    <location>
        <begin position="1"/>
        <end position="24"/>
    </location>
</feature>
<dbReference type="Pfam" id="PF07705">
    <property type="entry name" value="CARDB"/>
    <property type="match status" value="1"/>
</dbReference>
<proteinExistence type="predicted"/>
<feature type="domain" description="CARDB" evidence="4">
    <location>
        <begin position="504"/>
        <end position="582"/>
    </location>
</feature>
<dbReference type="Proteomes" id="UP000315750">
    <property type="component" value="Chromosome"/>
</dbReference>
<feature type="compositionally biased region" description="Low complexity" evidence="1">
    <location>
        <begin position="187"/>
        <end position="196"/>
    </location>
</feature>
<feature type="domain" description="DUF11" evidence="3">
    <location>
        <begin position="610"/>
        <end position="696"/>
    </location>
</feature>
<keyword evidence="6" id="KW-1185">Reference proteome</keyword>
<dbReference type="OrthoDB" id="238179at2"/>
<dbReference type="Pfam" id="PF01345">
    <property type="entry name" value="DUF11"/>
    <property type="match status" value="3"/>
</dbReference>
<reference evidence="5 6" key="1">
    <citation type="submission" date="2019-02" db="EMBL/GenBank/DDBJ databases">
        <title>Deep-cultivation of Planctomycetes and their phenomic and genomic characterization uncovers novel biology.</title>
        <authorList>
            <person name="Wiegand S."/>
            <person name="Jogler M."/>
            <person name="Boedeker C."/>
            <person name="Pinto D."/>
            <person name="Vollmers J."/>
            <person name="Rivas-Marin E."/>
            <person name="Kohn T."/>
            <person name="Peeters S.H."/>
            <person name="Heuer A."/>
            <person name="Rast P."/>
            <person name="Oberbeckmann S."/>
            <person name="Bunk B."/>
            <person name="Jeske O."/>
            <person name="Meyerdierks A."/>
            <person name="Storesund J.E."/>
            <person name="Kallscheuer N."/>
            <person name="Luecker S."/>
            <person name="Lage O.M."/>
            <person name="Pohl T."/>
            <person name="Merkel B.J."/>
            <person name="Hornburger P."/>
            <person name="Mueller R.-W."/>
            <person name="Bruemmer F."/>
            <person name="Labrenz M."/>
            <person name="Spormann A.M."/>
            <person name="Op den Camp H."/>
            <person name="Overmann J."/>
            <person name="Amann R."/>
            <person name="Jetten M.S.M."/>
            <person name="Mascher T."/>
            <person name="Medema M.H."/>
            <person name="Devos D.P."/>
            <person name="Kaster A.-K."/>
            <person name="Ovreas L."/>
            <person name="Rohde M."/>
            <person name="Galperin M.Y."/>
            <person name="Jogler C."/>
        </authorList>
    </citation>
    <scope>NUCLEOTIDE SEQUENCE [LARGE SCALE GENOMIC DNA]</scope>
    <source>
        <strain evidence="5 6">Pan181</strain>
    </source>
</reference>
<feature type="region of interest" description="Disordered" evidence="1">
    <location>
        <begin position="78"/>
        <end position="100"/>
    </location>
</feature>
<feature type="compositionally biased region" description="Low complexity" evidence="1">
    <location>
        <begin position="80"/>
        <end position="92"/>
    </location>
</feature>
<sequence precursor="true">MHRPTEIIRSILCTFVIVSTLSSASNVLAEDGPSLSDRLSQLRRSWTGEQPPAAEPAPQPQQQAGGRDLFDVLRGKPEQPAARVASVPAPSRQRAGSVLSKPQQSAVYDIGPALGGAPLRTQAKPVKVATRPETTATRHHSGNDIALDLIGTSADSNDTSGVSTTPEPVAKKEPVVSEPVAPKVDEAPLAEVPVAEEQTEEPEESGFASADEAAELALNPIELAPIAPLAPTTEPLSPSTETVAVPVVEESEAQAETEPSESPEHLALNAPTPQVVGSAQDEIDIDEFDAEATLNEWSQAAPAPPVVAPVEQEADSNFPPIVDNGMAPNSADAEQAFTAAPPAASNLNQQPWSTTPLGVNTQTPAGLDNENVLVNEQLPLIASRVAGPKTILIGREATYRVTLENRGTAAANQLSTEVVAPEWADVIHTTASAGTVQREASANGGTTLRWDVASLAEGRSQTLNVVLVPKTSQSLSLGVSWRHAPVATTTMVEVQEPKIEMAINGPNEVYFGRPQSYHLSLSNPGTGPAENIVVQLMPPGGGQPTSSYRIDQLAAGESKSVDIEITAREPGELAIRAMAVADGNLRCETAQSIFCRHAELNVDWRGPNRKYAGTEAVYYFRVRNPGTASADQTQFVVSLPAGFEFRSASEGHQFDSAAQRVIWNVGTLRPGDDRYLELRGVVNQAGANQFNLSASNGAGDVRDSVTASTDVVALADLKLDIVDPKGPVPVGTEIEYAITVTNRGRSAAEQVNIVGLFAQGIEPVAALGAEATIADGRVGFRSIGSLPAGQQVTLKIRARAQAAGTHLFRAEVLCRDLEIKLAAEETTRFFQDDSQPANTPLESASRASRFE</sequence>
<dbReference type="InterPro" id="IPR001434">
    <property type="entry name" value="OmcB-like_DUF11"/>
</dbReference>
<dbReference type="InterPro" id="IPR013783">
    <property type="entry name" value="Ig-like_fold"/>
</dbReference>
<feature type="compositionally biased region" description="Polar residues" evidence="1">
    <location>
        <begin position="153"/>
        <end position="166"/>
    </location>
</feature>
<evidence type="ECO:0000259" key="4">
    <source>
        <dbReference type="Pfam" id="PF07705"/>
    </source>
</evidence>
<dbReference type="InterPro" id="IPR011635">
    <property type="entry name" value="CARDB"/>
</dbReference>
<feature type="chain" id="PRO_5021879507" evidence="2">
    <location>
        <begin position="25"/>
        <end position="851"/>
    </location>
</feature>